<evidence type="ECO:0000256" key="1">
    <source>
        <dbReference type="ARBA" id="ARBA00001974"/>
    </source>
</evidence>
<evidence type="ECO:0000256" key="3">
    <source>
        <dbReference type="ARBA" id="ARBA00022630"/>
    </source>
</evidence>
<comment type="caution">
    <text evidence="7">The sequence shown here is derived from an EMBL/GenBank/DDBJ whole genome shotgun (WGS) entry which is preliminary data.</text>
</comment>
<dbReference type="Gene3D" id="3.30.465.10">
    <property type="match status" value="1"/>
</dbReference>
<dbReference type="Pfam" id="PF01565">
    <property type="entry name" value="FAD_binding_4"/>
    <property type="match status" value="1"/>
</dbReference>
<dbReference type="InterPro" id="IPR006094">
    <property type="entry name" value="Oxid_FAD_bind_N"/>
</dbReference>
<sequence>MPFLSHGRVLELKEQLEGTRAEVISYGSRDYVQSIQRWSETCEKEAGAIVRVTSTSEVSTVINFSRKHHINFVVESGGHSTTGSSASHGGIVISMTTMRKVLTDPASKTVCVQGGATWEDVNNSTTAFGLAVVGATASQTGVGGSTLGGGYGWLTGQYGLTIDQLISVKMVLANGTIVEASETSNQDLFWAVRGAGQAFGVATEFVFRAQSIPSTLFGGIMFFTVDKLPKIVEFANQFDKKQEPRSGFFFGFRAHPLVQHTAIVAILFYNGTRSQAEHFFAPLLSLDAVLNETDMMSYAHLCSLGNMETVPAGRKTQSGTTVAFPLEAENVREIWTTFDNIIKSYPEMRDSTLAFELLPYANLRQVALDQTACANRGPYYNVGLLLCWRNHELDVKMPALKREILAHFKREEGDSDESHAEVYANYAGHETRPNQLFGDNLPRLLKMKEKYDPHNVFRKWHNLHNPLSRPP</sequence>
<dbReference type="GO" id="GO:0071949">
    <property type="term" value="F:FAD binding"/>
    <property type="evidence" value="ECO:0007669"/>
    <property type="project" value="InterPro"/>
</dbReference>
<keyword evidence="8" id="KW-1185">Reference proteome</keyword>
<dbReference type="EMBL" id="SOSA01000132">
    <property type="protein sequence ID" value="THC96003.1"/>
    <property type="molecule type" value="Genomic_DNA"/>
</dbReference>
<gene>
    <name evidence="7" type="ORF">EYZ11_004502</name>
</gene>
<evidence type="ECO:0000256" key="4">
    <source>
        <dbReference type="ARBA" id="ARBA00022827"/>
    </source>
</evidence>
<evidence type="ECO:0000256" key="2">
    <source>
        <dbReference type="ARBA" id="ARBA00005466"/>
    </source>
</evidence>
<dbReference type="PROSITE" id="PS51387">
    <property type="entry name" value="FAD_PCMH"/>
    <property type="match status" value="1"/>
</dbReference>
<dbReference type="Proteomes" id="UP000308092">
    <property type="component" value="Unassembled WGS sequence"/>
</dbReference>
<dbReference type="InterPro" id="IPR016166">
    <property type="entry name" value="FAD-bd_PCMH"/>
</dbReference>
<dbReference type="VEuPathDB" id="FungiDB:EYZ11_004502"/>
<comment type="cofactor">
    <cofactor evidence="1">
        <name>FAD</name>
        <dbReference type="ChEBI" id="CHEBI:57692"/>
    </cofactor>
</comment>
<comment type="similarity">
    <text evidence="2">Belongs to the oxygen-dependent FAD-linked oxidoreductase family.</text>
</comment>
<evidence type="ECO:0000256" key="5">
    <source>
        <dbReference type="ARBA" id="ARBA00023002"/>
    </source>
</evidence>
<dbReference type="Gene3D" id="3.30.43.10">
    <property type="entry name" value="Uridine Diphospho-n-acetylenolpyruvylglucosamine Reductase, domain 2"/>
    <property type="match status" value="1"/>
</dbReference>
<dbReference type="AlphaFoldDB" id="A0A4S3JKM3"/>
<feature type="domain" description="FAD-binding PCMH-type" evidence="6">
    <location>
        <begin position="42"/>
        <end position="212"/>
    </location>
</feature>
<dbReference type="Pfam" id="PF08031">
    <property type="entry name" value="BBE"/>
    <property type="match status" value="1"/>
</dbReference>
<dbReference type="InterPro" id="IPR050416">
    <property type="entry name" value="FAD-linked_Oxidoreductase"/>
</dbReference>
<reference evidence="7 8" key="1">
    <citation type="submission" date="2019-03" db="EMBL/GenBank/DDBJ databases">
        <title>The genome sequence of a newly discovered highly antifungal drug resistant Aspergillus species, Aspergillus tanneri NIH 1004.</title>
        <authorList>
            <person name="Mounaud S."/>
            <person name="Singh I."/>
            <person name="Joardar V."/>
            <person name="Pakala S."/>
            <person name="Pakala S."/>
            <person name="Venepally P."/>
            <person name="Hoover J."/>
            <person name="Nierman W."/>
            <person name="Chung J."/>
            <person name="Losada L."/>
        </authorList>
    </citation>
    <scope>NUCLEOTIDE SEQUENCE [LARGE SCALE GENOMIC DNA]</scope>
    <source>
        <strain evidence="7 8">NIH1004</strain>
    </source>
</reference>
<dbReference type="PANTHER" id="PTHR42973">
    <property type="entry name" value="BINDING OXIDOREDUCTASE, PUTATIVE (AFU_ORTHOLOGUE AFUA_1G17690)-RELATED"/>
    <property type="match status" value="1"/>
</dbReference>
<dbReference type="PANTHER" id="PTHR42973:SF39">
    <property type="entry name" value="FAD-BINDING PCMH-TYPE DOMAIN-CONTAINING PROTEIN"/>
    <property type="match status" value="1"/>
</dbReference>
<proteinExistence type="inferred from homology"/>
<accession>A0A4S3JKM3</accession>
<dbReference type="Gene3D" id="3.40.462.20">
    <property type="match status" value="1"/>
</dbReference>
<evidence type="ECO:0000313" key="7">
    <source>
        <dbReference type="EMBL" id="THC96003.1"/>
    </source>
</evidence>
<keyword evidence="4" id="KW-0274">FAD</keyword>
<dbReference type="STRING" id="1220188.A0A4S3JKM3"/>
<keyword evidence="5" id="KW-0560">Oxidoreductase</keyword>
<organism evidence="7 8">
    <name type="scientific">Aspergillus tanneri</name>
    <dbReference type="NCBI Taxonomy" id="1220188"/>
    <lineage>
        <taxon>Eukaryota</taxon>
        <taxon>Fungi</taxon>
        <taxon>Dikarya</taxon>
        <taxon>Ascomycota</taxon>
        <taxon>Pezizomycotina</taxon>
        <taxon>Eurotiomycetes</taxon>
        <taxon>Eurotiomycetidae</taxon>
        <taxon>Eurotiales</taxon>
        <taxon>Aspergillaceae</taxon>
        <taxon>Aspergillus</taxon>
        <taxon>Aspergillus subgen. Circumdati</taxon>
    </lineage>
</organism>
<name>A0A4S3JKM3_9EURO</name>
<keyword evidence="3" id="KW-0285">Flavoprotein</keyword>
<dbReference type="InterPro" id="IPR016169">
    <property type="entry name" value="FAD-bd_PCMH_sub2"/>
</dbReference>
<dbReference type="InterPro" id="IPR036318">
    <property type="entry name" value="FAD-bd_PCMH-like_sf"/>
</dbReference>
<dbReference type="InterPro" id="IPR012951">
    <property type="entry name" value="BBE"/>
</dbReference>
<dbReference type="InterPro" id="IPR016167">
    <property type="entry name" value="FAD-bd_PCMH_sub1"/>
</dbReference>
<evidence type="ECO:0000259" key="6">
    <source>
        <dbReference type="PROSITE" id="PS51387"/>
    </source>
</evidence>
<dbReference type="SUPFAM" id="SSF56176">
    <property type="entry name" value="FAD-binding/transporter-associated domain-like"/>
    <property type="match status" value="1"/>
</dbReference>
<dbReference type="GO" id="GO:0016491">
    <property type="term" value="F:oxidoreductase activity"/>
    <property type="evidence" value="ECO:0007669"/>
    <property type="project" value="UniProtKB-KW"/>
</dbReference>
<protein>
    <recommendedName>
        <fullName evidence="6">FAD-binding PCMH-type domain-containing protein</fullName>
    </recommendedName>
</protein>
<evidence type="ECO:0000313" key="8">
    <source>
        <dbReference type="Proteomes" id="UP000308092"/>
    </source>
</evidence>